<comment type="caution">
    <text evidence="2">The sequence shown here is derived from an EMBL/GenBank/DDBJ whole genome shotgun (WGS) entry which is preliminary data.</text>
</comment>
<dbReference type="EMBL" id="BAABLX010000024">
    <property type="protein sequence ID" value="GAA4945487.1"/>
    <property type="molecule type" value="Genomic_DNA"/>
</dbReference>
<dbReference type="InterPro" id="IPR012338">
    <property type="entry name" value="Beta-lactam/transpept-like"/>
</dbReference>
<dbReference type="AlphaFoldDB" id="A0AAV3U384"/>
<dbReference type="InterPro" id="IPR050789">
    <property type="entry name" value="Diverse_Enzym_Activities"/>
</dbReference>
<dbReference type="PANTHER" id="PTHR43283:SF3">
    <property type="entry name" value="BETA-LACTAMASE FAMILY PROTEIN (AFU_ORTHOLOGUE AFUA_5G07500)"/>
    <property type="match status" value="1"/>
</dbReference>
<accession>A0AAV3U384</accession>
<protein>
    <submittedName>
        <fullName evidence="2">Serine hydrolase domain-containing protein</fullName>
    </submittedName>
</protein>
<dbReference type="GO" id="GO:0016787">
    <property type="term" value="F:hydrolase activity"/>
    <property type="evidence" value="ECO:0007669"/>
    <property type="project" value="UniProtKB-KW"/>
</dbReference>
<keyword evidence="2" id="KW-0378">Hydrolase</keyword>
<dbReference type="InterPro" id="IPR001466">
    <property type="entry name" value="Beta-lactam-related"/>
</dbReference>
<sequence>MIKFAFGLDKKALATSTLGVGHLKPRAQPLALLLLLVFALLANSVASNPAPKVPELETLAKKIETKIEERVIPGAVIMASINGETVFEQVMGVQDINTDKPITKKTLFRLYSMSKPITSVAIMILAEQGKLKLTDPVAKYIPEFATTEVYAQGELGNIKTVSVERHMTIRDLLTHSSGITYHFTGNTPVHQYYRKHGVKRYTPVGSSPNDGEAAKDLTELVQRIAKAPLLVQPGDTFAYSYSTTVLGYVIEQVTNKRLDAYLQEAIFTPLGMKDTGFFVEGKDLKRFMTNYQMTSNGLKAIETQKNTDYKDRNRLLDGGGALAGTARDYLRFASMLANGGSLGGVRLLQPRSVYRMLYPEVELSGQADSAGTFFGLGFAVGNNITQKSGMSPTGMYGWGGSANTNFWIDPDTRLAYVVMTQVITPPGFEKSLGVRELSTQYVAKLRQRLQASN</sequence>
<proteinExistence type="predicted"/>
<evidence type="ECO:0000313" key="3">
    <source>
        <dbReference type="Proteomes" id="UP001409585"/>
    </source>
</evidence>
<dbReference type="PANTHER" id="PTHR43283">
    <property type="entry name" value="BETA-LACTAMASE-RELATED"/>
    <property type="match status" value="1"/>
</dbReference>
<dbReference type="SUPFAM" id="SSF56601">
    <property type="entry name" value="beta-lactamase/transpeptidase-like"/>
    <property type="match status" value="1"/>
</dbReference>
<feature type="domain" description="Beta-lactamase-related" evidence="1">
    <location>
        <begin position="60"/>
        <end position="427"/>
    </location>
</feature>
<reference evidence="3" key="1">
    <citation type="journal article" date="2019" name="Int. J. Syst. Evol. Microbiol.">
        <title>The Global Catalogue of Microorganisms (GCM) 10K type strain sequencing project: providing services to taxonomists for standard genome sequencing and annotation.</title>
        <authorList>
            <consortium name="The Broad Institute Genomics Platform"/>
            <consortium name="The Broad Institute Genome Sequencing Center for Infectious Disease"/>
            <person name="Wu L."/>
            <person name="Ma J."/>
        </authorList>
    </citation>
    <scope>NUCLEOTIDE SEQUENCE [LARGE SCALE GENOMIC DNA]</scope>
    <source>
        <strain evidence="3">JCM 19134</strain>
    </source>
</reference>
<dbReference type="Proteomes" id="UP001409585">
    <property type="component" value="Unassembled WGS sequence"/>
</dbReference>
<evidence type="ECO:0000259" key="1">
    <source>
        <dbReference type="Pfam" id="PF00144"/>
    </source>
</evidence>
<dbReference type="Gene3D" id="3.40.710.10">
    <property type="entry name" value="DD-peptidase/beta-lactamase superfamily"/>
    <property type="match status" value="1"/>
</dbReference>
<dbReference type="Pfam" id="PF00144">
    <property type="entry name" value="Beta-lactamase"/>
    <property type="match status" value="1"/>
</dbReference>
<evidence type="ECO:0000313" key="2">
    <source>
        <dbReference type="EMBL" id="GAA4945487.1"/>
    </source>
</evidence>
<organism evidence="2 3">
    <name type="scientific">Halioxenophilus aromaticivorans</name>
    <dbReference type="NCBI Taxonomy" id="1306992"/>
    <lineage>
        <taxon>Bacteria</taxon>
        <taxon>Pseudomonadati</taxon>
        <taxon>Pseudomonadota</taxon>
        <taxon>Gammaproteobacteria</taxon>
        <taxon>Alteromonadales</taxon>
        <taxon>Alteromonadaceae</taxon>
        <taxon>Halioxenophilus</taxon>
    </lineage>
</organism>
<gene>
    <name evidence="2" type="ORF">GCM10025791_25820</name>
</gene>
<dbReference type="RefSeq" id="WP_345422714.1">
    <property type="nucleotide sequence ID" value="NZ_AP031496.1"/>
</dbReference>
<keyword evidence="3" id="KW-1185">Reference proteome</keyword>
<name>A0AAV3U384_9ALTE</name>